<name>A0ABP6LEQ3_9ACTN</name>
<gene>
    <name evidence="2" type="ORF">GCM10010528_17030</name>
</gene>
<evidence type="ECO:0000256" key="1">
    <source>
        <dbReference type="SAM" id="Phobius"/>
    </source>
</evidence>
<dbReference type="Proteomes" id="UP001501035">
    <property type="component" value="Unassembled WGS sequence"/>
</dbReference>
<keyword evidence="1" id="KW-0472">Membrane</keyword>
<feature type="transmembrane region" description="Helical" evidence="1">
    <location>
        <begin position="25"/>
        <end position="45"/>
    </location>
</feature>
<sequence>MGPRYSAALVLGAARRGVGDYRKSWYLLLVLLVAALCGVAIREVWSLAESG</sequence>
<reference evidence="3" key="1">
    <citation type="journal article" date="2019" name="Int. J. Syst. Evol. Microbiol.">
        <title>The Global Catalogue of Microorganisms (GCM) 10K type strain sequencing project: providing services to taxonomists for standard genome sequencing and annotation.</title>
        <authorList>
            <consortium name="The Broad Institute Genomics Platform"/>
            <consortium name="The Broad Institute Genome Sequencing Center for Infectious Disease"/>
            <person name="Wu L."/>
            <person name="Ma J."/>
        </authorList>
    </citation>
    <scope>NUCLEOTIDE SEQUENCE [LARGE SCALE GENOMIC DNA]</scope>
    <source>
        <strain evidence="3">JCM 14234</strain>
    </source>
</reference>
<comment type="caution">
    <text evidence="2">The sequence shown here is derived from an EMBL/GenBank/DDBJ whole genome shotgun (WGS) entry which is preliminary data.</text>
</comment>
<keyword evidence="1" id="KW-0812">Transmembrane</keyword>
<protein>
    <submittedName>
        <fullName evidence="2">Uncharacterized protein</fullName>
    </submittedName>
</protein>
<evidence type="ECO:0000313" key="3">
    <source>
        <dbReference type="Proteomes" id="UP001501035"/>
    </source>
</evidence>
<dbReference type="EMBL" id="BAAAVS010000023">
    <property type="protein sequence ID" value="GAA3036947.1"/>
    <property type="molecule type" value="Genomic_DNA"/>
</dbReference>
<keyword evidence="3" id="KW-1185">Reference proteome</keyword>
<proteinExistence type="predicted"/>
<keyword evidence="1" id="KW-1133">Transmembrane helix</keyword>
<accession>A0ABP6LEQ3</accession>
<organism evidence="2 3">
    <name type="scientific">Gordonia defluvii</name>
    <dbReference type="NCBI Taxonomy" id="283718"/>
    <lineage>
        <taxon>Bacteria</taxon>
        <taxon>Bacillati</taxon>
        <taxon>Actinomycetota</taxon>
        <taxon>Actinomycetes</taxon>
        <taxon>Mycobacteriales</taxon>
        <taxon>Gordoniaceae</taxon>
        <taxon>Gordonia</taxon>
    </lineage>
</organism>
<evidence type="ECO:0000313" key="2">
    <source>
        <dbReference type="EMBL" id="GAA3036947.1"/>
    </source>
</evidence>
<dbReference type="RefSeq" id="WP_290714200.1">
    <property type="nucleotide sequence ID" value="NZ_BAAAVS010000023.1"/>
</dbReference>